<dbReference type="PANTHER" id="PTHR30273:SF2">
    <property type="entry name" value="PROTEIN FECR"/>
    <property type="match status" value="1"/>
</dbReference>
<dbReference type="GO" id="GO:0016989">
    <property type="term" value="F:sigma factor antagonist activity"/>
    <property type="evidence" value="ECO:0007669"/>
    <property type="project" value="TreeGrafter"/>
</dbReference>
<dbReference type="InterPro" id="IPR006860">
    <property type="entry name" value="FecR"/>
</dbReference>
<organism evidence="4 5">
    <name type="scientific">Pedobacter yulinensis</name>
    <dbReference type="NCBI Taxonomy" id="2126353"/>
    <lineage>
        <taxon>Bacteria</taxon>
        <taxon>Pseudomonadati</taxon>
        <taxon>Bacteroidota</taxon>
        <taxon>Sphingobacteriia</taxon>
        <taxon>Sphingobacteriales</taxon>
        <taxon>Sphingobacteriaceae</taxon>
        <taxon>Pedobacter</taxon>
    </lineage>
</organism>
<gene>
    <name evidence="4" type="ORF">C7T94_05975</name>
</gene>
<keyword evidence="1" id="KW-0472">Membrane</keyword>
<keyword evidence="1" id="KW-0812">Transmembrane</keyword>
<reference evidence="4 5" key="1">
    <citation type="submission" date="2018-03" db="EMBL/GenBank/DDBJ databases">
        <authorList>
            <person name="Keele B.F."/>
        </authorList>
    </citation>
    <scope>NUCLEOTIDE SEQUENCE [LARGE SCALE GENOMIC DNA]</scope>
    <source>
        <strain evidence="4 5">YL28-9</strain>
    </source>
</reference>
<dbReference type="OrthoDB" id="1099963at2"/>
<proteinExistence type="predicted"/>
<accession>A0A2T3HPD6</accession>
<protein>
    <submittedName>
        <fullName evidence="4">Anti-sigma factor</fullName>
    </submittedName>
</protein>
<feature type="domain" description="Protein FecR C-terminal" evidence="3">
    <location>
        <begin position="347"/>
        <end position="412"/>
    </location>
</feature>
<comment type="caution">
    <text evidence="4">The sequence shown here is derived from an EMBL/GenBank/DDBJ whole genome shotgun (WGS) entry which is preliminary data.</text>
</comment>
<dbReference type="PANTHER" id="PTHR30273">
    <property type="entry name" value="PERIPLASMIC SIGNAL SENSOR AND SIGMA FACTOR ACTIVATOR FECR-RELATED"/>
    <property type="match status" value="1"/>
</dbReference>
<evidence type="ECO:0000313" key="5">
    <source>
        <dbReference type="Proteomes" id="UP000240912"/>
    </source>
</evidence>
<dbReference type="Pfam" id="PF16344">
    <property type="entry name" value="FecR_C"/>
    <property type="match status" value="1"/>
</dbReference>
<dbReference type="Pfam" id="PF04773">
    <property type="entry name" value="FecR"/>
    <property type="match status" value="1"/>
</dbReference>
<dbReference type="Gene3D" id="2.60.120.1440">
    <property type="match status" value="1"/>
</dbReference>
<sequence length="415" mass="45875">MSALFNRSACFSKKKNCVAANGWPGLKGYVYKKGGASRHMDKKRLQYLLDQQHCQRLTTAEEQELNAWFGTLHFDPGLDALTEEQQDQRYRRFKSRLAQPVKWPRVFAVAASVVLLASLALLLHKTEPAAQRFVAPGKAASARILPGSDQAILEMGGGREVTLDGKPAGSKLRFLNGSQVIRQGNGHVSYALAGHTSSSEINAIRTPRGGQYRVTLSDGTNVWLNAASSISFPVSFHNHKTRKVTLTGQAYFEVARSATQPFVVAVSSSTHAERQMEVEVLGTHFDVMAYDDESAFHATLIEGSVRVRAAGGLETIKPGQRASVDRQMRVVAADTETAIAWKNGITAFREARIESIMRQISRWYNVDVVYDGKVNNRLFTGEISRRSSLAQVLRVLELSKIAFETRGRTIVVKPQ</sequence>
<dbReference type="AlphaFoldDB" id="A0A2T3HPD6"/>
<feature type="transmembrane region" description="Helical" evidence="1">
    <location>
        <begin position="103"/>
        <end position="123"/>
    </location>
</feature>
<keyword evidence="1" id="KW-1133">Transmembrane helix</keyword>
<evidence type="ECO:0000259" key="3">
    <source>
        <dbReference type="Pfam" id="PF16344"/>
    </source>
</evidence>
<name>A0A2T3HPD6_9SPHI</name>
<dbReference type="Gene3D" id="3.55.50.30">
    <property type="match status" value="1"/>
</dbReference>
<feature type="domain" description="FecR protein" evidence="2">
    <location>
        <begin position="203"/>
        <end position="306"/>
    </location>
</feature>
<keyword evidence="5" id="KW-1185">Reference proteome</keyword>
<evidence type="ECO:0000256" key="1">
    <source>
        <dbReference type="SAM" id="Phobius"/>
    </source>
</evidence>
<dbReference type="InterPro" id="IPR012373">
    <property type="entry name" value="Ferrdict_sens_TM"/>
</dbReference>
<dbReference type="EMBL" id="PYLS01000004">
    <property type="protein sequence ID" value="PST84267.1"/>
    <property type="molecule type" value="Genomic_DNA"/>
</dbReference>
<dbReference type="Proteomes" id="UP000240912">
    <property type="component" value="Unassembled WGS sequence"/>
</dbReference>
<dbReference type="InterPro" id="IPR032508">
    <property type="entry name" value="FecR_C"/>
</dbReference>
<evidence type="ECO:0000313" key="4">
    <source>
        <dbReference type="EMBL" id="PST84267.1"/>
    </source>
</evidence>
<evidence type="ECO:0000259" key="2">
    <source>
        <dbReference type="Pfam" id="PF04773"/>
    </source>
</evidence>